<feature type="compositionally biased region" description="Pro residues" evidence="5">
    <location>
        <begin position="223"/>
        <end position="232"/>
    </location>
</feature>
<feature type="region of interest" description="Disordered" evidence="5">
    <location>
        <begin position="203"/>
        <end position="240"/>
    </location>
</feature>
<sequence>MAERPPADGDGGGGSSSNNGKWKGKEKVVPEYGKNRHGMPIGFYFVPKDLELFAILRCKLVRGKLPGTLNNVFEHIRILEFHPALLHETYIGNKEDGYIYFFSRRQFTTKAGNKRRPTRVADGGTWKASGGSKTVKSKKVGGIDVGQKLTMVFYERRFEGDRNPVKTNWGMHEFTKIIHGSKNQLEDLAVYRLYKIKRKEDAEPLNAAAATSSTDNPSTSSALPPPTPPRPLPGMAGSSSAMPLLPLQLPGLTGSSSAMSLPLQLPGIAGSSSPLPLPLSPSGLTRGMMSTADQANMASTSQASTPSSELLQDWYDEYEITYSAVAPPSPSTISWPTGWWPSPNGWPVQHNGYLGMAADPTSYMLKHVLPTAAIPPEPMAPPMSSPAPPPAVDHHRLSPPHDAAGNYNHPELADYGGGVQVQHEHQRQHHQQEPQALVVDGEDSYGAMADGDDAQLGGAEFDPEGIAEMVAHIMDGQFELKFEDNTIVQYKEVFPDDDEVVSAAPMMIDGGGDGDGADGGDGDDPFDN</sequence>
<dbReference type="PANTHER" id="PTHR31719">
    <property type="entry name" value="NAC TRANSCRIPTION FACTOR 56"/>
    <property type="match status" value="1"/>
</dbReference>
<evidence type="ECO:0000256" key="5">
    <source>
        <dbReference type="SAM" id="MobiDB-lite"/>
    </source>
</evidence>
<evidence type="ECO:0000313" key="8">
    <source>
        <dbReference type="Proteomes" id="UP000026962"/>
    </source>
</evidence>
<accession>A0A0E0M7C7</accession>
<dbReference type="OMA" id="ISWEEPQ"/>
<dbReference type="HOGENOM" id="CLU_043088_0_0_1"/>
<dbReference type="PROSITE" id="PS51005">
    <property type="entry name" value="NAC"/>
    <property type="match status" value="1"/>
</dbReference>
<evidence type="ECO:0000256" key="3">
    <source>
        <dbReference type="ARBA" id="ARBA00023163"/>
    </source>
</evidence>
<keyword evidence="1" id="KW-0805">Transcription regulation</keyword>
<dbReference type="AlphaFoldDB" id="A0A0E0M7C7"/>
<keyword evidence="8" id="KW-1185">Reference proteome</keyword>
<evidence type="ECO:0000256" key="4">
    <source>
        <dbReference type="ARBA" id="ARBA00023242"/>
    </source>
</evidence>
<dbReference type="Gramene" id="OPUNC10G07690.1">
    <property type="protein sequence ID" value="OPUNC10G07690.1"/>
    <property type="gene ID" value="OPUNC10G07690"/>
</dbReference>
<evidence type="ECO:0000313" key="7">
    <source>
        <dbReference type="EnsemblPlants" id="OPUNC10G07690.1"/>
    </source>
</evidence>
<dbReference type="SUPFAM" id="SSF101941">
    <property type="entry name" value="NAC domain"/>
    <property type="match status" value="1"/>
</dbReference>
<name>A0A0E0M7C7_ORYPU</name>
<dbReference type="Gene3D" id="2.170.150.80">
    <property type="entry name" value="NAC domain"/>
    <property type="match status" value="1"/>
</dbReference>
<keyword evidence="3" id="KW-0804">Transcription</keyword>
<reference evidence="7" key="1">
    <citation type="submission" date="2015-04" db="UniProtKB">
        <authorList>
            <consortium name="EnsemblPlants"/>
        </authorList>
    </citation>
    <scope>IDENTIFICATION</scope>
</reference>
<feature type="region of interest" description="Disordered" evidence="5">
    <location>
        <begin position="1"/>
        <end position="26"/>
    </location>
</feature>
<proteinExistence type="predicted"/>
<dbReference type="InterPro" id="IPR036093">
    <property type="entry name" value="NAC_dom_sf"/>
</dbReference>
<feature type="region of interest" description="Disordered" evidence="5">
    <location>
        <begin position="380"/>
        <end position="415"/>
    </location>
</feature>
<feature type="domain" description="NAC" evidence="6">
    <location>
        <begin position="39"/>
        <end position="196"/>
    </location>
</feature>
<evidence type="ECO:0000259" key="6">
    <source>
        <dbReference type="PROSITE" id="PS51005"/>
    </source>
</evidence>
<dbReference type="EnsemblPlants" id="OPUNC10G07690.1">
    <property type="protein sequence ID" value="OPUNC10G07690.1"/>
    <property type="gene ID" value="OPUNC10G07690"/>
</dbReference>
<keyword evidence="4" id="KW-0539">Nucleus</keyword>
<organism evidence="7">
    <name type="scientific">Oryza punctata</name>
    <name type="common">Red rice</name>
    <dbReference type="NCBI Taxonomy" id="4537"/>
    <lineage>
        <taxon>Eukaryota</taxon>
        <taxon>Viridiplantae</taxon>
        <taxon>Streptophyta</taxon>
        <taxon>Embryophyta</taxon>
        <taxon>Tracheophyta</taxon>
        <taxon>Spermatophyta</taxon>
        <taxon>Magnoliopsida</taxon>
        <taxon>Liliopsida</taxon>
        <taxon>Poales</taxon>
        <taxon>Poaceae</taxon>
        <taxon>BOP clade</taxon>
        <taxon>Oryzoideae</taxon>
        <taxon>Oryzeae</taxon>
        <taxon>Oryzinae</taxon>
        <taxon>Oryza</taxon>
    </lineage>
</organism>
<evidence type="ECO:0000256" key="2">
    <source>
        <dbReference type="ARBA" id="ARBA00023125"/>
    </source>
</evidence>
<dbReference type="GO" id="GO:0003677">
    <property type="term" value="F:DNA binding"/>
    <property type="evidence" value="ECO:0007669"/>
    <property type="project" value="UniProtKB-KW"/>
</dbReference>
<feature type="region of interest" description="Disordered" evidence="5">
    <location>
        <begin position="509"/>
        <end position="528"/>
    </location>
</feature>
<dbReference type="Proteomes" id="UP000026962">
    <property type="component" value="Chromosome 10"/>
</dbReference>
<dbReference type="InterPro" id="IPR003441">
    <property type="entry name" value="NAC-dom"/>
</dbReference>
<dbReference type="PANTHER" id="PTHR31719:SF94">
    <property type="entry name" value="PROTEIN ATAF2"/>
    <property type="match status" value="1"/>
</dbReference>
<dbReference type="eggNOG" id="ENOG502R70W">
    <property type="taxonomic scope" value="Eukaryota"/>
</dbReference>
<dbReference type="Pfam" id="PF02365">
    <property type="entry name" value="NAM"/>
    <property type="match status" value="1"/>
</dbReference>
<dbReference type="GO" id="GO:0006355">
    <property type="term" value="P:regulation of DNA-templated transcription"/>
    <property type="evidence" value="ECO:0007669"/>
    <property type="project" value="InterPro"/>
</dbReference>
<keyword evidence="2" id="KW-0238">DNA-binding</keyword>
<reference evidence="7" key="2">
    <citation type="submission" date="2018-05" db="EMBL/GenBank/DDBJ databases">
        <title>OpunRS2 (Oryza punctata Reference Sequence Version 2).</title>
        <authorList>
            <person name="Zhang J."/>
            <person name="Kudrna D."/>
            <person name="Lee S."/>
            <person name="Talag J."/>
            <person name="Welchert J."/>
            <person name="Wing R.A."/>
        </authorList>
    </citation>
    <scope>NUCLEOTIDE SEQUENCE [LARGE SCALE GENOMIC DNA]</scope>
</reference>
<feature type="compositionally biased region" description="Acidic residues" evidence="5">
    <location>
        <begin position="515"/>
        <end position="528"/>
    </location>
</feature>
<feature type="compositionally biased region" description="Pro residues" evidence="5">
    <location>
        <begin position="380"/>
        <end position="391"/>
    </location>
</feature>
<feature type="region of interest" description="Disordered" evidence="5">
    <location>
        <begin position="112"/>
        <end position="133"/>
    </location>
</feature>
<evidence type="ECO:0000256" key="1">
    <source>
        <dbReference type="ARBA" id="ARBA00023015"/>
    </source>
</evidence>
<protein>
    <recommendedName>
        <fullName evidence="6">NAC domain-containing protein</fullName>
    </recommendedName>
</protein>